<feature type="chain" id="PRO_5017085767" evidence="1">
    <location>
        <begin position="25"/>
        <end position="311"/>
    </location>
</feature>
<feature type="signal peptide" evidence="1">
    <location>
        <begin position="1"/>
        <end position="24"/>
    </location>
</feature>
<protein>
    <submittedName>
        <fullName evidence="3">Uncharacterized protein</fullName>
    </submittedName>
</protein>
<name>A0A378XEG4_9BURK</name>
<dbReference type="RefSeq" id="WP_018574337.1">
    <property type="nucleotide sequence ID" value="NZ_CP065725.1"/>
</dbReference>
<reference evidence="2 5" key="2">
    <citation type="submission" date="2020-12" db="EMBL/GenBank/DDBJ databases">
        <title>FDA dAtabase for Regulatory Grade micrObial Sequences (FDA-ARGOS): Supporting development and validation of Infectious Disease Dx tests.</title>
        <authorList>
            <person name="Sproer C."/>
            <person name="Gronow S."/>
            <person name="Severitt S."/>
            <person name="Schroder I."/>
            <person name="Tallon L."/>
            <person name="Sadzewicz L."/>
            <person name="Zhao X."/>
            <person name="Boylan J."/>
            <person name="Ott S."/>
            <person name="Bowen H."/>
            <person name="Vavikolanu K."/>
            <person name="Mehta A."/>
            <person name="Aluvathingal J."/>
            <person name="Nadendla S."/>
            <person name="Lowell S."/>
            <person name="Myers T."/>
            <person name="Yan Y."/>
            <person name="Sichtig H."/>
        </authorList>
    </citation>
    <scope>NUCLEOTIDE SEQUENCE [LARGE SCALE GENOMIC DNA]</scope>
    <source>
        <strain evidence="2 5">FDAARGOS_872</strain>
    </source>
</reference>
<dbReference type="AlphaFoldDB" id="A0A378XEG4"/>
<organism evidence="3 4">
    <name type="scientific">Oligella ureolytica</name>
    <dbReference type="NCBI Taxonomy" id="90244"/>
    <lineage>
        <taxon>Bacteria</taxon>
        <taxon>Pseudomonadati</taxon>
        <taxon>Pseudomonadota</taxon>
        <taxon>Betaproteobacteria</taxon>
        <taxon>Burkholderiales</taxon>
        <taxon>Alcaligenaceae</taxon>
        <taxon>Oligella</taxon>
    </lineage>
</organism>
<reference evidence="3 4" key="1">
    <citation type="submission" date="2018-06" db="EMBL/GenBank/DDBJ databases">
        <authorList>
            <consortium name="Pathogen Informatics"/>
            <person name="Doyle S."/>
        </authorList>
    </citation>
    <scope>NUCLEOTIDE SEQUENCE [LARGE SCALE GENOMIC DNA]</scope>
    <source>
        <strain evidence="3 4">NCTC11997</strain>
    </source>
</reference>
<evidence type="ECO:0000313" key="4">
    <source>
        <dbReference type="Proteomes" id="UP000254603"/>
    </source>
</evidence>
<evidence type="ECO:0000313" key="5">
    <source>
        <dbReference type="Proteomes" id="UP000594903"/>
    </source>
</evidence>
<evidence type="ECO:0000313" key="2">
    <source>
        <dbReference type="EMBL" id="QPT40521.1"/>
    </source>
</evidence>
<evidence type="ECO:0000256" key="1">
    <source>
        <dbReference type="SAM" id="SignalP"/>
    </source>
</evidence>
<dbReference type="EMBL" id="CP065725">
    <property type="protein sequence ID" value="QPT40521.1"/>
    <property type="molecule type" value="Genomic_DNA"/>
</dbReference>
<keyword evidence="5" id="KW-1185">Reference proteome</keyword>
<gene>
    <name evidence="2" type="ORF">I6G29_02650</name>
    <name evidence="3" type="ORF">NCTC11997_00578</name>
</gene>
<dbReference type="STRING" id="1122619.GCA_000373745_01149"/>
<sequence length="311" mass="34556">MFKRKVIGAVLVCAASFISVSVFAASKAEQELVDYLSSIGVQDRVTWERVEGDSLADATIYGITYLSDKGSEDKKYLIKKMTFDNYEVGNDGVSVSVKYQGITDEEGVHFLLSEKLQPERHLSELGYEQLDDMEVNLNYVMQKLTGALEGGFKVKQDEVAAMSLDFKVEGVDSLIAQLINLDIATLDPNLILLSAMTAKIHKLNILADDDGYNQRRINFMPDHVKQVEGKYQECLQNLNELNLNALESACVAIRDYQLDREDKLRVSINPAKPFAIGSYVPMFMLLGSAGPDASGKLVQQILNEINLKVSN</sequence>
<dbReference type="Proteomes" id="UP000594903">
    <property type="component" value="Chromosome"/>
</dbReference>
<accession>A0A378XEG4</accession>
<dbReference type="EMBL" id="UGSB01000001">
    <property type="protein sequence ID" value="SUA51388.1"/>
    <property type="molecule type" value="Genomic_DNA"/>
</dbReference>
<dbReference type="OrthoDB" id="9959013at2"/>
<keyword evidence="1" id="KW-0732">Signal</keyword>
<dbReference type="Proteomes" id="UP000254603">
    <property type="component" value="Unassembled WGS sequence"/>
</dbReference>
<evidence type="ECO:0000313" key="3">
    <source>
        <dbReference type="EMBL" id="SUA51388.1"/>
    </source>
</evidence>
<proteinExistence type="predicted"/>